<protein>
    <submittedName>
        <fullName evidence="2">Uncharacterized protein</fullName>
    </submittedName>
</protein>
<keyword evidence="1" id="KW-0472">Membrane</keyword>
<dbReference type="EMBL" id="ML738587">
    <property type="protein sequence ID" value="KAE8168050.1"/>
    <property type="molecule type" value="Genomic_DNA"/>
</dbReference>
<name>A0A5N6VBL8_ASPTM</name>
<gene>
    <name evidence="2" type="ORF">BDV40DRAFT_252303</name>
</gene>
<keyword evidence="3" id="KW-1185">Reference proteome</keyword>
<keyword evidence="1" id="KW-0812">Transmembrane</keyword>
<keyword evidence="1" id="KW-1133">Transmembrane helix</keyword>
<dbReference type="Proteomes" id="UP000326950">
    <property type="component" value="Unassembled WGS sequence"/>
</dbReference>
<feature type="transmembrane region" description="Helical" evidence="1">
    <location>
        <begin position="27"/>
        <end position="48"/>
    </location>
</feature>
<proteinExistence type="predicted"/>
<evidence type="ECO:0000313" key="3">
    <source>
        <dbReference type="Proteomes" id="UP000326950"/>
    </source>
</evidence>
<sequence length="52" mass="6108">MWWHNMTFWAANVHGYSLLYLSFVDNLIFPFISLFVYPASAVLTTILITREP</sequence>
<reference evidence="2 3" key="1">
    <citation type="submission" date="2019-04" db="EMBL/GenBank/DDBJ databases">
        <title>Friends and foes A comparative genomics study of 23 Aspergillus species from section Flavi.</title>
        <authorList>
            <consortium name="DOE Joint Genome Institute"/>
            <person name="Kjaerbolling I."/>
            <person name="Vesth T."/>
            <person name="Frisvad J.C."/>
            <person name="Nybo J.L."/>
            <person name="Theobald S."/>
            <person name="Kildgaard S."/>
            <person name="Isbrandt T."/>
            <person name="Kuo A."/>
            <person name="Sato A."/>
            <person name="Lyhne E.K."/>
            <person name="Kogle M.E."/>
            <person name="Wiebenga A."/>
            <person name="Kun R.S."/>
            <person name="Lubbers R.J."/>
            <person name="Makela M.R."/>
            <person name="Barry K."/>
            <person name="Chovatia M."/>
            <person name="Clum A."/>
            <person name="Daum C."/>
            <person name="Haridas S."/>
            <person name="He G."/>
            <person name="LaButti K."/>
            <person name="Lipzen A."/>
            <person name="Mondo S."/>
            <person name="Riley R."/>
            <person name="Salamov A."/>
            <person name="Simmons B.A."/>
            <person name="Magnuson J.K."/>
            <person name="Henrissat B."/>
            <person name="Mortensen U.H."/>
            <person name="Larsen T.O."/>
            <person name="Devries R.P."/>
            <person name="Grigoriev I.V."/>
            <person name="Machida M."/>
            <person name="Baker S.E."/>
            <person name="Andersen M.R."/>
        </authorList>
    </citation>
    <scope>NUCLEOTIDE SEQUENCE [LARGE SCALE GENOMIC DNA]</scope>
    <source>
        <strain evidence="2 3">CBS 117626</strain>
    </source>
</reference>
<accession>A0A5N6VBL8</accession>
<organism evidence="2 3">
    <name type="scientific">Aspergillus tamarii</name>
    <dbReference type="NCBI Taxonomy" id="41984"/>
    <lineage>
        <taxon>Eukaryota</taxon>
        <taxon>Fungi</taxon>
        <taxon>Dikarya</taxon>
        <taxon>Ascomycota</taxon>
        <taxon>Pezizomycotina</taxon>
        <taxon>Eurotiomycetes</taxon>
        <taxon>Eurotiomycetidae</taxon>
        <taxon>Eurotiales</taxon>
        <taxon>Aspergillaceae</taxon>
        <taxon>Aspergillus</taxon>
        <taxon>Aspergillus subgen. Circumdati</taxon>
    </lineage>
</organism>
<dbReference type="AlphaFoldDB" id="A0A5N6VBL8"/>
<evidence type="ECO:0000256" key="1">
    <source>
        <dbReference type="SAM" id="Phobius"/>
    </source>
</evidence>
<evidence type="ECO:0000313" key="2">
    <source>
        <dbReference type="EMBL" id="KAE8168050.1"/>
    </source>
</evidence>